<accession>A0A5J4TRT5</accession>
<reference evidence="1 2" key="1">
    <citation type="submission" date="2019-03" db="EMBL/GenBank/DDBJ databases">
        <title>Single cell metagenomics reveals metabolic interactions within the superorganism composed of flagellate Streblomastix strix and complex community of Bacteroidetes bacteria on its surface.</title>
        <authorList>
            <person name="Treitli S.C."/>
            <person name="Kolisko M."/>
            <person name="Husnik F."/>
            <person name="Keeling P."/>
            <person name="Hampl V."/>
        </authorList>
    </citation>
    <scope>NUCLEOTIDE SEQUENCE [LARGE SCALE GENOMIC DNA]</scope>
    <source>
        <strain evidence="1">ST1C</strain>
    </source>
</reference>
<dbReference type="Proteomes" id="UP000324800">
    <property type="component" value="Unassembled WGS sequence"/>
</dbReference>
<dbReference type="EMBL" id="SNRW01026686">
    <property type="protein sequence ID" value="KAA6360623.1"/>
    <property type="molecule type" value="Genomic_DNA"/>
</dbReference>
<proteinExistence type="predicted"/>
<dbReference type="AlphaFoldDB" id="A0A5J4TRT5"/>
<name>A0A5J4TRT5_9EUKA</name>
<evidence type="ECO:0000313" key="2">
    <source>
        <dbReference type="Proteomes" id="UP000324800"/>
    </source>
</evidence>
<sequence length="205" mass="23534">MAEKEQQSSSSQEQGPSTYDEDRKALLVLAFMPRPEIEAFWLIKVLSRRLSTRLTPGFMEKLDTLKLYMVGKQIAFEDLTQRFPAMNNTFSKSDTQQKMTYAQVVNTTMECLQHFNHVPSHNHRAQIQELMTRTHVSTSYGRRSANEQKGPCLSRRAAQVAHGPVDIEVVLLKILFSGYPRDISRVEIAVFTFKIADDDNLYVFN</sequence>
<gene>
    <name evidence="1" type="ORF">EZS28_043850</name>
</gene>
<organism evidence="1 2">
    <name type="scientific">Streblomastix strix</name>
    <dbReference type="NCBI Taxonomy" id="222440"/>
    <lineage>
        <taxon>Eukaryota</taxon>
        <taxon>Metamonada</taxon>
        <taxon>Preaxostyla</taxon>
        <taxon>Oxymonadida</taxon>
        <taxon>Streblomastigidae</taxon>
        <taxon>Streblomastix</taxon>
    </lineage>
</organism>
<comment type="caution">
    <text evidence="1">The sequence shown here is derived from an EMBL/GenBank/DDBJ whole genome shotgun (WGS) entry which is preliminary data.</text>
</comment>
<protein>
    <submittedName>
        <fullName evidence="1">Uncharacterized protein</fullName>
    </submittedName>
</protein>
<feature type="non-terminal residue" evidence="1">
    <location>
        <position position="205"/>
    </location>
</feature>
<evidence type="ECO:0000313" key="1">
    <source>
        <dbReference type="EMBL" id="KAA6360623.1"/>
    </source>
</evidence>